<dbReference type="Gene3D" id="3.40.1260.10">
    <property type="entry name" value="DsrEFH-like"/>
    <property type="match status" value="1"/>
</dbReference>
<dbReference type="Proteomes" id="UP000182690">
    <property type="component" value="Unassembled WGS sequence"/>
</dbReference>
<organism evidence="1 2">
    <name type="scientific">Leucobacter chromiiresistens</name>
    <dbReference type="NCBI Taxonomy" id="1079994"/>
    <lineage>
        <taxon>Bacteria</taxon>
        <taxon>Bacillati</taxon>
        <taxon>Actinomycetota</taxon>
        <taxon>Actinomycetes</taxon>
        <taxon>Micrococcales</taxon>
        <taxon>Microbacteriaceae</taxon>
        <taxon>Leucobacter</taxon>
    </lineage>
</organism>
<protein>
    <submittedName>
        <fullName evidence="1">DsrE/DsrF-like family protein</fullName>
    </submittedName>
</protein>
<dbReference type="EMBL" id="FNKB01000001">
    <property type="protein sequence ID" value="SDQ14189.1"/>
    <property type="molecule type" value="Genomic_DNA"/>
</dbReference>
<name>A0A1H0YG03_9MICO</name>
<dbReference type="PANTHER" id="PTHR37691">
    <property type="entry name" value="BLR3518 PROTEIN"/>
    <property type="match status" value="1"/>
</dbReference>
<dbReference type="SUPFAM" id="SSF75169">
    <property type="entry name" value="DsrEFH-like"/>
    <property type="match status" value="1"/>
</dbReference>
<gene>
    <name evidence="1" type="ORF">SAMN04488565_0846</name>
</gene>
<evidence type="ECO:0000313" key="1">
    <source>
        <dbReference type="EMBL" id="SDQ14189.1"/>
    </source>
</evidence>
<dbReference type="STRING" id="1079994.SAMN04488565_0846"/>
<dbReference type="AlphaFoldDB" id="A0A1H0YG03"/>
<accession>A0A1H0YG03</accession>
<dbReference type="InterPro" id="IPR027396">
    <property type="entry name" value="DsrEFH-like"/>
</dbReference>
<sequence length="116" mass="12026">MTTRNGLVIHVLAEDAGVLTVALRVARNAVHDLDPDAMVQVVVQGGAVRGLIAGGAYRDDLVATIHSAGVQVLACQNSMSREGVDDDSLLDGVSTVAAAVGYLARQQWAGAAYVRL</sequence>
<dbReference type="RefSeq" id="WP_010155362.1">
    <property type="nucleotide sequence ID" value="NZ_FNKB01000001.1"/>
</dbReference>
<dbReference type="OrthoDB" id="5113984at2"/>
<proteinExistence type="predicted"/>
<evidence type="ECO:0000313" key="2">
    <source>
        <dbReference type="Proteomes" id="UP000182690"/>
    </source>
</evidence>
<reference evidence="1 2" key="1">
    <citation type="submission" date="2016-10" db="EMBL/GenBank/DDBJ databases">
        <authorList>
            <person name="de Groot N.N."/>
        </authorList>
    </citation>
    <scope>NUCLEOTIDE SEQUENCE [LARGE SCALE GENOMIC DNA]</scope>
    <source>
        <strain evidence="1 2">DSM 22788</strain>
    </source>
</reference>
<dbReference type="PANTHER" id="PTHR37691:SF1">
    <property type="entry name" value="BLR3518 PROTEIN"/>
    <property type="match status" value="1"/>
</dbReference>